<dbReference type="RefSeq" id="WP_309636136.1">
    <property type="nucleotide sequence ID" value="NZ_JARWAL010000004.1"/>
</dbReference>
<name>A0ABU1GL82_9GAMM</name>
<gene>
    <name evidence="1" type="ORF">QC820_05870</name>
</gene>
<reference evidence="1 2" key="1">
    <citation type="submission" date="2023-04" db="EMBL/GenBank/DDBJ databases">
        <title>A long-awaited taxogenomic arrangement of the family Halomonadaceae.</title>
        <authorList>
            <person name="De La Haba R."/>
            <person name="Chuvochina M."/>
            <person name="Wittouck S."/>
            <person name="Arahal D.R."/>
            <person name="Sanchez-Porro C."/>
            <person name="Hugenholtz P."/>
            <person name="Ventosa A."/>
        </authorList>
    </citation>
    <scope>NUCLEOTIDE SEQUENCE [LARGE SCALE GENOMIC DNA]</scope>
    <source>
        <strain evidence="1 2">DSM 17332</strain>
    </source>
</reference>
<evidence type="ECO:0000313" key="1">
    <source>
        <dbReference type="EMBL" id="MDR5892337.1"/>
    </source>
</evidence>
<protein>
    <submittedName>
        <fullName evidence="1">Uncharacterized protein</fullName>
    </submittedName>
</protein>
<dbReference type="Proteomes" id="UP001252270">
    <property type="component" value="Unassembled WGS sequence"/>
</dbReference>
<proteinExistence type="predicted"/>
<evidence type="ECO:0000313" key="2">
    <source>
        <dbReference type="Proteomes" id="UP001252270"/>
    </source>
</evidence>
<keyword evidence="2" id="KW-1185">Reference proteome</keyword>
<dbReference type="EMBL" id="JARWAL010000004">
    <property type="protein sequence ID" value="MDR5892337.1"/>
    <property type="molecule type" value="Genomic_DNA"/>
</dbReference>
<accession>A0ABU1GL82</accession>
<organism evidence="1 2">
    <name type="scientific">Halomonas mongoliensis</name>
    <dbReference type="NCBI Taxonomy" id="321265"/>
    <lineage>
        <taxon>Bacteria</taxon>
        <taxon>Pseudomonadati</taxon>
        <taxon>Pseudomonadota</taxon>
        <taxon>Gammaproteobacteria</taxon>
        <taxon>Oceanospirillales</taxon>
        <taxon>Halomonadaceae</taxon>
        <taxon>Halomonas</taxon>
    </lineage>
</organism>
<sequence length="94" mass="10773">MSRRTRPDLSTAMQRLIREVRTQVPFDMPEASLCRGPCKGCSKKLLEFLDTELEEWEGWLEEGEVPRFGDLARLERLARKVVAALRKNGLIATV</sequence>
<comment type="caution">
    <text evidence="1">The sequence shown here is derived from an EMBL/GenBank/DDBJ whole genome shotgun (WGS) entry which is preliminary data.</text>
</comment>